<evidence type="ECO:0000313" key="2">
    <source>
        <dbReference type="Proteomes" id="UP000050761"/>
    </source>
</evidence>
<reference evidence="3" key="1">
    <citation type="submission" date="2019-09" db="UniProtKB">
        <authorList>
            <consortium name="WormBaseParasite"/>
        </authorList>
    </citation>
    <scope>IDENTIFICATION</scope>
</reference>
<accession>A0A183F2J6</accession>
<proteinExistence type="predicted"/>
<name>A0A183F2J6_HELPZ</name>
<dbReference type="Proteomes" id="UP000050761">
    <property type="component" value="Unassembled WGS sequence"/>
</dbReference>
<organism evidence="2 3">
    <name type="scientific">Heligmosomoides polygyrus</name>
    <name type="common">Parasitic roundworm</name>
    <dbReference type="NCBI Taxonomy" id="6339"/>
    <lineage>
        <taxon>Eukaryota</taxon>
        <taxon>Metazoa</taxon>
        <taxon>Ecdysozoa</taxon>
        <taxon>Nematoda</taxon>
        <taxon>Chromadorea</taxon>
        <taxon>Rhabditida</taxon>
        <taxon>Rhabditina</taxon>
        <taxon>Rhabditomorpha</taxon>
        <taxon>Strongyloidea</taxon>
        <taxon>Heligmosomidae</taxon>
        <taxon>Heligmosomoides</taxon>
    </lineage>
</organism>
<dbReference type="WBParaSite" id="HPBE_0000035801-mRNA-1">
    <property type="protein sequence ID" value="HPBE_0000035801-mRNA-1"/>
    <property type="gene ID" value="HPBE_0000035801"/>
</dbReference>
<feature type="chain" id="PRO_5008148965" evidence="1">
    <location>
        <begin position="24"/>
        <end position="116"/>
    </location>
</feature>
<evidence type="ECO:0000313" key="3">
    <source>
        <dbReference type="WBParaSite" id="HPBE_0000035801-mRNA-1"/>
    </source>
</evidence>
<evidence type="ECO:0000256" key="1">
    <source>
        <dbReference type="SAM" id="SignalP"/>
    </source>
</evidence>
<dbReference type="AlphaFoldDB" id="A0A183F2J6"/>
<keyword evidence="1" id="KW-0732">Signal</keyword>
<protein>
    <submittedName>
        <fullName evidence="3">SEA domain-containing protein</fullName>
    </submittedName>
</protein>
<keyword evidence="2" id="KW-1185">Reference proteome</keyword>
<feature type="signal peptide" evidence="1">
    <location>
        <begin position="1"/>
        <end position="23"/>
    </location>
</feature>
<sequence>LPYRTKVLVLVLAFALGFLMCTGTPHIRPWHIEFNRVLALTTSSLRAYNAVAVLNDLRNSGDDVLVSFRLTLQLRAPLDERSVQSLLRTQYTRIETELGGNAVIDPNSITVTRSFM</sequence>